<dbReference type="AlphaFoldDB" id="A0A9W6T4N9"/>
<dbReference type="InterPro" id="IPR021100">
    <property type="entry name" value="N-glycosylation_EOS1"/>
</dbReference>
<dbReference type="PANTHER" id="PTHR28147:SF1">
    <property type="entry name" value="N-GLYCOSYLATION PROTEIN EOS1"/>
    <property type="match status" value="1"/>
</dbReference>
<dbReference type="GO" id="GO:0005789">
    <property type="term" value="C:endoplasmic reticulum membrane"/>
    <property type="evidence" value="ECO:0007669"/>
    <property type="project" value="InterPro"/>
</dbReference>
<keyword evidence="2" id="KW-1133">Transmembrane helix</keyword>
<keyword evidence="2" id="KW-0472">Membrane</keyword>
<feature type="compositionally biased region" description="Low complexity" evidence="1">
    <location>
        <begin position="124"/>
        <end position="143"/>
    </location>
</feature>
<dbReference type="GO" id="GO:0006487">
    <property type="term" value="P:protein N-linked glycosylation"/>
    <property type="evidence" value="ECO:0007669"/>
    <property type="project" value="TreeGrafter"/>
</dbReference>
<name>A0A9W6T4N9_CANBO</name>
<keyword evidence="4" id="KW-1185">Reference proteome</keyword>
<gene>
    <name evidence="3" type="ORF">Cboi02_000522200</name>
</gene>
<feature type="region of interest" description="Disordered" evidence="1">
    <location>
        <begin position="1"/>
        <end position="59"/>
    </location>
</feature>
<keyword evidence="2" id="KW-0812">Transmembrane</keyword>
<proteinExistence type="predicted"/>
<evidence type="ECO:0000313" key="4">
    <source>
        <dbReference type="Proteomes" id="UP001165120"/>
    </source>
</evidence>
<feature type="compositionally biased region" description="Polar residues" evidence="1">
    <location>
        <begin position="1"/>
        <end position="17"/>
    </location>
</feature>
<feature type="transmembrane region" description="Helical" evidence="2">
    <location>
        <begin position="398"/>
        <end position="420"/>
    </location>
</feature>
<dbReference type="EMBL" id="BSXN01002427">
    <property type="protein sequence ID" value="GME76559.1"/>
    <property type="molecule type" value="Genomic_DNA"/>
</dbReference>
<evidence type="ECO:0000256" key="1">
    <source>
        <dbReference type="SAM" id="MobiDB-lite"/>
    </source>
</evidence>
<dbReference type="PANTHER" id="PTHR28147">
    <property type="entry name" value="N-GLYCOSYLATION PROTEIN EOS1"/>
    <property type="match status" value="1"/>
</dbReference>
<dbReference type="Proteomes" id="UP001165120">
    <property type="component" value="Unassembled WGS sequence"/>
</dbReference>
<dbReference type="Pfam" id="PF12326">
    <property type="entry name" value="EOS1"/>
    <property type="match status" value="1"/>
</dbReference>
<sequence length="631" mass="70139">MNTSTGNSTPNSLNGQTLDVRRRNINNSNNTTNIRSRPVSMNFDQSATSAAPATANNNNTDTLSIQDFLLSDNDIDDNINNMEPDINNDNILPPYESISSYQQRQTNPLVATPTTATTATVALSNNSNNATNTSSSAINNQQNQRHRHSNSYSNFISNINSNLTSNIPSVPQDIRNSIYSNNNSNLELNNDLSLSRNHSRNVSLDNSNNHTNHLLNSYNNNSINTINNSNNNNNNNNNNHVLFGISSNATKDLNKQRNSLKNLGLKRLSSRQHLFIAFCRDISLFVIIKNLFLVWRECYNLKKNSYIDNFKKLIINNNLNLKLNEIIGVSSLLHNLSLDPLITSIASETTSSSSSKTTSAYSKITNTVLSYEDRLAAKKLIVETLSLQNLTNTRSSEYFLAGVWCIVAGYLSYSILDGLMVRWIVMYSAPAAIVRMLSMSLFIIFLIEMLSIIFNPDGGYTLPAWIAISCVLTVVYIIQNFVTSNLRVTDHTSSLLSSRIHDDSQEDGRATSSATTQQDLMASTPATFEQQQQLNSASIQHHLPSINSINSTISNINGSINNNNNNNITANIITKKLNKVRRTVDLYNITVFAVVPIGLASFLTMIGLIRLVIIMRLELNMKINENINIIL</sequence>
<accession>A0A9W6T4N9</accession>
<reference evidence="3" key="1">
    <citation type="submission" date="2023-04" db="EMBL/GenBank/DDBJ databases">
        <title>Candida boidinii NBRC 10035.</title>
        <authorList>
            <person name="Ichikawa N."/>
            <person name="Sato H."/>
            <person name="Tonouchi N."/>
        </authorList>
    </citation>
    <scope>NUCLEOTIDE SEQUENCE</scope>
    <source>
        <strain evidence="3">NBRC 10035</strain>
    </source>
</reference>
<evidence type="ECO:0000313" key="3">
    <source>
        <dbReference type="EMBL" id="GME76559.1"/>
    </source>
</evidence>
<feature type="compositionally biased region" description="Low complexity" evidence="1">
    <location>
        <begin position="47"/>
        <end position="59"/>
    </location>
</feature>
<dbReference type="PRINTS" id="PR02070">
    <property type="entry name" value="NGLYCOSEOS1"/>
</dbReference>
<feature type="compositionally biased region" description="Low complexity" evidence="1">
    <location>
        <begin position="25"/>
        <end position="37"/>
    </location>
</feature>
<feature type="transmembrane region" description="Helical" evidence="2">
    <location>
        <begin position="586"/>
        <end position="613"/>
    </location>
</feature>
<feature type="region of interest" description="Disordered" evidence="1">
    <location>
        <begin position="499"/>
        <end position="518"/>
    </location>
</feature>
<organism evidence="3 4">
    <name type="scientific">Candida boidinii</name>
    <name type="common">Yeast</name>
    <dbReference type="NCBI Taxonomy" id="5477"/>
    <lineage>
        <taxon>Eukaryota</taxon>
        <taxon>Fungi</taxon>
        <taxon>Dikarya</taxon>
        <taxon>Ascomycota</taxon>
        <taxon>Saccharomycotina</taxon>
        <taxon>Pichiomycetes</taxon>
        <taxon>Pichiales</taxon>
        <taxon>Pichiaceae</taxon>
        <taxon>Ogataea</taxon>
        <taxon>Ogataea/Candida clade</taxon>
    </lineage>
</organism>
<evidence type="ECO:0000256" key="2">
    <source>
        <dbReference type="SAM" id="Phobius"/>
    </source>
</evidence>
<comment type="caution">
    <text evidence="3">The sequence shown here is derived from an EMBL/GenBank/DDBJ whole genome shotgun (WGS) entry which is preliminary data.</text>
</comment>
<feature type="transmembrane region" description="Helical" evidence="2">
    <location>
        <begin position="432"/>
        <end position="454"/>
    </location>
</feature>
<dbReference type="GO" id="GO:0034599">
    <property type="term" value="P:cellular response to oxidative stress"/>
    <property type="evidence" value="ECO:0007669"/>
    <property type="project" value="InterPro"/>
</dbReference>
<feature type="transmembrane region" description="Helical" evidence="2">
    <location>
        <begin position="460"/>
        <end position="478"/>
    </location>
</feature>
<feature type="region of interest" description="Disordered" evidence="1">
    <location>
        <begin position="124"/>
        <end position="153"/>
    </location>
</feature>
<protein>
    <submittedName>
        <fullName evidence="3">Unnamed protein product</fullName>
    </submittedName>
</protein>
<feature type="compositionally biased region" description="Basic and acidic residues" evidence="1">
    <location>
        <begin position="499"/>
        <end position="509"/>
    </location>
</feature>